<feature type="region of interest" description="Disordered" evidence="5">
    <location>
        <begin position="1"/>
        <end position="20"/>
    </location>
</feature>
<evidence type="ECO:0000313" key="8">
    <source>
        <dbReference type="Proteomes" id="UP000322530"/>
    </source>
</evidence>
<dbReference type="SUPFAM" id="SSF48498">
    <property type="entry name" value="Tetracyclin repressor-like, C-terminal domain"/>
    <property type="match status" value="1"/>
</dbReference>
<dbReference type="PANTHER" id="PTHR30055:SF151">
    <property type="entry name" value="TRANSCRIPTIONAL REGULATORY PROTEIN"/>
    <property type="match status" value="1"/>
</dbReference>
<dbReference type="InterPro" id="IPR036271">
    <property type="entry name" value="Tet_transcr_reg_TetR-rel_C_sf"/>
</dbReference>
<dbReference type="InterPro" id="IPR004111">
    <property type="entry name" value="Repressor_TetR_C"/>
</dbReference>
<dbReference type="RefSeq" id="WP_216368994.1">
    <property type="nucleotide sequence ID" value="NZ_BIXY01000126.1"/>
</dbReference>
<evidence type="ECO:0000256" key="5">
    <source>
        <dbReference type="SAM" id="MobiDB-lite"/>
    </source>
</evidence>
<evidence type="ECO:0000256" key="1">
    <source>
        <dbReference type="ARBA" id="ARBA00023015"/>
    </source>
</evidence>
<feature type="domain" description="HTH tetR-type" evidence="6">
    <location>
        <begin position="21"/>
        <end position="81"/>
    </location>
</feature>
<name>A0A5A5TK00_9CHLR</name>
<dbReference type="GO" id="GO:0000976">
    <property type="term" value="F:transcription cis-regulatory region binding"/>
    <property type="evidence" value="ECO:0007669"/>
    <property type="project" value="TreeGrafter"/>
</dbReference>
<accession>A0A5A5TK00</accession>
<dbReference type="InterPro" id="IPR009057">
    <property type="entry name" value="Homeodomain-like_sf"/>
</dbReference>
<dbReference type="PROSITE" id="PS50977">
    <property type="entry name" value="HTH_TETR_2"/>
    <property type="match status" value="1"/>
</dbReference>
<evidence type="ECO:0000256" key="4">
    <source>
        <dbReference type="PROSITE-ProRule" id="PRU00335"/>
    </source>
</evidence>
<dbReference type="Proteomes" id="UP000322530">
    <property type="component" value="Unassembled WGS sequence"/>
</dbReference>
<dbReference type="AlphaFoldDB" id="A0A5A5TK00"/>
<dbReference type="PANTHER" id="PTHR30055">
    <property type="entry name" value="HTH-TYPE TRANSCRIPTIONAL REGULATOR RUTR"/>
    <property type="match status" value="1"/>
</dbReference>
<sequence length="239" mass="26246">MMTNKDVPPPRSRRERPAKPALTRQGIIDAALAILRAEGLHKVTMRRIAQALDTGPASLYVYVRNTADLHVQILDALLAAVIEPRASEGTWRDQVKQVLTRYLFVLFDYPEIARMTLTMHPSGPNYLSLLEQLLALLKQGGMPDREATWAVDLLLLYATAVAAEHSTRKERGAAAEEDSALVAAITTIDASRHPHLAHLGDELFSGSGPDRFAWAIDVLLSGTLSTPRAATEQEEVCPH</sequence>
<keyword evidence="1" id="KW-0805">Transcription regulation</keyword>
<dbReference type="Pfam" id="PF00440">
    <property type="entry name" value="TetR_N"/>
    <property type="match status" value="1"/>
</dbReference>
<evidence type="ECO:0000313" key="7">
    <source>
        <dbReference type="EMBL" id="GCF11612.1"/>
    </source>
</evidence>
<evidence type="ECO:0000259" key="6">
    <source>
        <dbReference type="PROSITE" id="PS50977"/>
    </source>
</evidence>
<evidence type="ECO:0000256" key="2">
    <source>
        <dbReference type="ARBA" id="ARBA00023125"/>
    </source>
</evidence>
<comment type="caution">
    <text evidence="7">The sequence shown here is derived from an EMBL/GenBank/DDBJ whole genome shotgun (WGS) entry which is preliminary data.</text>
</comment>
<reference evidence="7 8" key="1">
    <citation type="submission" date="2019-01" db="EMBL/GenBank/DDBJ databases">
        <title>Draft genome sequence of Dictyobacter sp. Uno17.</title>
        <authorList>
            <person name="Wang C.M."/>
            <person name="Zheng Y."/>
            <person name="Sakai Y."/>
            <person name="Abe K."/>
            <person name="Yokota A."/>
            <person name="Yabe S."/>
        </authorList>
    </citation>
    <scope>NUCLEOTIDE SEQUENCE [LARGE SCALE GENOMIC DNA]</scope>
    <source>
        <strain evidence="7 8">Uno17</strain>
    </source>
</reference>
<dbReference type="GO" id="GO:0003700">
    <property type="term" value="F:DNA-binding transcription factor activity"/>
    <property type="evidence" value="ECO:0007669"/>
    <property type="project" value="TreeGrafter"/>
</dbReference>
<keyword evidence="8" id="KW-1185">Reference proteome</keyword>
<dbReference type="SUPFAM" id="SSF46689">
    <property type="entry name" value="Homeodomain-like"/>
    <property type="match status" value="1"/>
</dbReference>
<feature type="DNA-binding region" description="H-T-H motif" evidence="4">
    <location>
        <begin position="44"/>
        <end position="63"/>
    </location>
</feature>
<dbReference type="InterPro" id="IPR050109">
    <property type="entry name" value="HTH-type_TetR-like_transc_reg"/>
</dbReference>
<organism evidence="7 8">
    <name type="scientific">Dictyobacter arantiisoli</name>
    <dbReference type="NCBI Taxonomy" id="2014874"/>
    <lineage>
        <taxon>Bacteria</taxon>
        <taxon>Bacillati</taxon>
        <taxon>Chloroflexota</taxon>
        <taxon>Ktedonobacteria</taxon>
        <taxon>Ktedonobacterales</taxon>
        <taxon>Dictyobacteraceae</taxon>
        <taxon>Dictyobacter</taxon>
    </lineage>
</organism>
<dbReference type="InterPro" id="IPR001647">
    <property type="entry name" value="HTH_TetR"/>
</dbReference>
<keyword evidence="3" id="KW-0804">Transcription</keyword>
<dbReference type="GO" id="GO:0045892">
    <property type="term" value="P:negative regulation of DNA-templated transcription"/>
    <property type="evidence" value="ECO:0007669"/>
    <property type="project" value="InterPro"/>
</dbReference>
<protein>
    <submittedName>
        <fullName evidence="7">TetR family transcriptional regulator</fullName>
    </submittedName>
</protein>
<gene>
    <name evidence="7" type="ORF">KDI_51760</name>
</gene>
<evidence type="ECO:0000256" key="3">
    <source>
        <dbReference type="ARBA" id="ARBA00023163"/>
    </source>
</evidence>
<proteinExistence type="predicted"/>
<dbReference type="EMBL" id="BIXY01000126">
    <property type="protein sequence ID" value="GCF11612.1"/>
    <property type="molecule type" value="Genomic_DNA"/>
</dbReference>
<dbReference type="Pfam" id="PF02909">
    <property type="entry name" value="TetR_C_1"/>
    <property type="match status" value="1"/>
</dbReference>
<keyword evidence="2 4" id="KW-0238">DNA-binding</keyword>
<dbReference type="Gene3D" id="1.10.357.10">
    <property type="entry name" value="Tetracycline Repressor, domain 2"/>
    <property type="match status" value="1"/>
</dbReference>